<keyword evidence="2" id="KW-1133">Transmembrane helix</keyword>
<dbReference type="SUPFAM" id="SSF51197">
    <property type="entry name" value="Clavaminate synthase-like"/>
    <property type="match status" value="1"/>
</dbReference>
<evidence type="ECO:0000313" key="3">
    <source>
        <dbReference type="Proteomes" id="UP000504603"/>
    </source>
</evidence>
<dbReference type="OrthoDB" id="1523082at2759"/>
<sequence>MALLRTKSRLTIPAPPPSPIPTGTGSRSAANETFKEFLETKSIQLPQLSLPESRFVSGANPLPALLDYRLLASPDGDAVARMLRSAGEFGAFRIVNHGISGEEILSVVKDAKSILEDSSSERNDGARAAIVQVRRRRHGGASEHSVARDEAYRHFSGEMEKVARKVEGIGEKLSEILSESMGEEWGEDQKVKKKRGEKEAILSIFRYNNNQQNQFDDGGERENEERESDESVMMSLHIPAEHCQFSVNPHTQGSFCFDSAADTIVVTIGKQLQEWSMGKLKSARSKMIFVPNGSQSPFSIELKISHPKLLHNPHSNIISISDQIFIALLLFSLYLLYTYTSSLFKAK</sequence>
<keyword evidence="2" id="KW-0472">Membrane</keyword>
<feature type="region of interest" description="Disordered" evidence="1">
    <location>
        <begin position="1"/>
        <end position="30"/>
    </location>
</feature>
<keyword evidence="2" id="KW-0812">Transmembrane</keyword>
<reference evidence="4" key="1">
    <citation type="submission" date="2025-08" db="UniProtKB">
        <authorList>
            <consortium name="RefSeq"/>
        </authorList>
    </citation>
    <scope>IDENTIFICATION</scope>
    <source>
        <strain evidence="4">OHB3-1</strain>
    </source>
</reference>
<gene>
    <name evidence="4" type="primary">LOC111013795</name>
</gene>
<protein>
    <submittedName>
        <fullName evidence="4">Uncharacterized protein LOC111013795</fullName>
    </submittedName>
</protein>
<feature type="transmembrane region" description="Helical" evidence="2">
    <location>
        <begin position="324"/>
        <end position="344"/>
    </location>
</feature>
<dbReference type="PANTHER" id="PTHR34945:SF4">
    <property type="entry name" value="2-OXOGLUTARATE (2OG) AND FE(II)-DEPENDENT OXYGENASE SUPERFAMILY PROTEIN"/>
    <property type="match status" value="1"/>
</dbReference>
<proteinExistence type="predicted"/>
<keyword evidence="3" id="KW-1185">Reference proteome</keyword>
<dbReference type="AlphaFoldDB" id="A0A6J1CSG7"/>
<dbReference type="RefSeq" id="XP_022144007.1">
    <property type="nucleotide sequence ID" value="XM_022288315.1"/>
</dbReference>
<evidence type="ECO:0000256" key="2">
    <source>
        <dbReference type="SAM" id="Phobius"/>
    </source>
</evidence>
<dbReference type="PANTHER" id="PTHR34945">
    <property type="entry name" value="2-OXOGLUTARATE (2OG) AND FE(II)-DEPENDENT OXYGENASE SUPERFAMILY PROTEIN"/>
    <property type="match status" value="1"/>
</dbReference>
<name>A0A6J1CSG7_MOMCH</name>
<evidence type="ECO:0000313" key="4">
    <source>
        <dbReference type="RefSeq" id="XP_022144007.1"/>
    </source>
</evidence>
<organism evidence="3 4">
    <name type="scientific">Momordica charantia</name>
    <name type="common">Bitter gourd</name>
    <name type="synonym">Balsam pear</name>
    <dbReference type="NCBI Taxonomy" id="3673"/>
    <lineage>
        <taxon>Eukaryota</taxon>
        <taxon>Viridiplantae</taxon>
        <taxon>Streptophyta</taxon>
        <taxon>Embryophyta</taxon>
        <taxon>Tracheophyta</taxon>
        <taxon>Spermatophyta</taxon>
        <taxon>Magnoliopsida</taxon>
        <taxon>eudicotyledons</taxon>
        <taxon>Gunneridae</taxon>
        <taxon>Pentapetalae</taxon>
        <taxon>rosids</taxon>
        <taxon>fabids</taxon>
        <taxon>Cucurbitales</taxon>
        <taxon>Cucurbitaceae</taxon>
        <taxon>Momordiceae</taxon>
        <taxon>Momordica</taxon>
    </lineage>
</organism>
<dbReference type="Proteomes" id="UP000504603">
    <property type="component" value="Unplaced"/>
</dbReference>
<dbReference type="Gene3D" id="2.60.120.330">
    <property type="entry name" value="B-lactam Antibiotic, Isopenicillin N Synthase, Chain"/>
    <property type="match status" value="1"/>
</dbReference>
<dbReference type="GeneID" id="111013795"/>
<evidence type="ECO:0000256" key="1">
    <source>
        <dbReference type="SAM" id="MobiDB-lite"/>
    </source>
</evidence>
<accession>A0A6J1CSG7</accession>
<dbReference type="KEGG" id="mcha:111013795"/>
<dbReference type="InterPro" id="IPR027443">
    <property type="entry name" value="IPNS-like_sf"/>
</dbReference>